<sequence>MCMNKIGRRREVGESRKRSYKEDIKSSYRSFVALLTSTSVPIEGTEIRSAKERSYGKNKEKERDERKKSYGHDTWQDPLGQLGPTQLPESKNPVGHVAPPEPSNDIDHDVVLAAYLSRIDVSKELTDPRTYDNCQKILIMNKHNNEDDKEIEVKLRFMDDGVGKLKIIPDHFNASASTSDSLQNGISSVSRPRADNSLRPSYSRVWSRRKMRSAAYMLNLLSLRRLPWSSGTDGQEKVELTAAEVESLRSEIADLEEREAHLKAQLEHIDEILRSARLSGYLYMRTRWTALPGEPPPLDDTDVDDWLPRFVVLQGPCLFFYLISTDLSPQDSTLLSDVVEIDSLPSFLREGEGTIYAFYLLTRQGLRIECSNISKIQVDSWLTTLRTDCKLGSESDT</sequence>
<evidence type="ECO:0000313" key="5">
    <source>
        <dbReference type="Proteomes" id="UP001187192"/>
    </source>
</evidence>
<proteinExistence type="predicted"/>
<dbReference type="InterPro" id="IPR011993">
    <property type="entry name" value="PH-like_dom_sf"/>
</dbReference>
<dbReference type="EMBL" id="BTGU01000003">
    <property type="protein sequence ID" value="GMN31560.1"/>
    <property type="molecule type" value="Genomic_DNA"/>
</dbReference>
<feature type="compositionally biased region" description="Basic and acidic residues" evidence="2">
    <location>
        <begin position="9"/>
        <end position="23"/>
    </location>
</feature>
<dbReference type="PANTHER" id="PTHR34837:SF2">
    <property type="entry name" value="OS05G0595500 PROTEIN"/>
    <property type="match status" value="1"/>
</dbReference>
<dbReference type="Gene3D" id="2.30.29.30">
    <property type="entry name" value="Pleckstrin-homology domain (PH domain)/Phosphotyrosine-binding domain (PTB)"/>
    <property type="match status" value="1"/>
</dbReference>
<keyword evidence="1" id="KW-0175">Coiled coil</keyword>
<dbReference type="Proteomes" id="UP001187192">
    <property type="component" value="Unassembled WGS sequence"/>
</dbReference>
<name>A0AA87ZGW4_FICCA</name>
<feature type="region of interest" description="Disordered" evidence="2">
    <location>
        <begin position="1"/>
        <end position="23"/>
    </location>
</feature>
<feature type="region of interest" description="Disordered" evidence="2">
    <location>
        <begin position="42"/>
        <end position="105"/>
    </location>
</feature>
<evidence type="ECO:0000256" key="1">
    <source>
        <dbReference type="SAM" id="Coils"/>
    </source>
</evidence>
<evidence type="ECO:0000313" key="4">
    <source>
        <dbReference type="EMBL" id="GMN31560.1"/>
    </source>
</evidence>
<keyword evidence="5" id="KW-1185">Reference proteome</keyword>
<accession>A0AA87ZGW4</accession>
<gene>
    <name evidence="4" type="ORF">TIFTF001_003310</name>
</gene>
<feature type="domain" description="PH" evidence="3">
    <location>
        <begin position="276"/>
        <end position="392"/>
    </location>
</feature>
<evidence type="ECO:0000259" key="3">
    <source>
        <dbReference type="SMART" id="SM00233"/>
    </source>
</evidence>
<comment type="caution">
    <text evidence="4">The sequence shown here is derived from an EMBL/GenBank/DDBJ whole genome shotgun (WGS) entry which is preliminary data.</text>
</comment>
<organism evidence="4 5">
    <name type="scientific">Ficus carica</name>
    <name type="common">Common fig</name>
    <dbReference type="NCBI Taxonomy" id="3494"/>
    <lineage>
        <taxon>Eukaryota</taxon>
        <taxon>Viridiplantae</taxon>
        <taxon>Streptophyta</taxon>
        <taxon>Embryophyta</taxon>
        <taxon>Tracheophyta</taxon>
        <taxon>Spermatophyta</taxon>
        <taxon>Magnoliopsida</taxon>
        <taxon>eudicotyledons</taxon>
        <taxon>Gunneridae</taxon>
        <taxon>Pentapetalae</taxon>
        <taxon>rosids</taxon>
        <taxon>fabids</taxon>
        <taxon>Rosales</taxon>
        <taxon>Moraceae</taxon>
        <taxon>Ficeae</taxon>
        <taxon>Ficus</taxon>
    </lineage>
</organism>
<feature type="coiled-coil region" evidence="1">
    <location>
        <begin position="238"/>
        <end position="272"/>
    </location>
</feature>
<reference evidence="4" key="1">
    <citation type="submission" date="2023-07" db="EMBL/GenBank/DDBJ databases">
        <title>draft genome sequence of fig (Ficus carica).</title>
        <authorList>
            <person name="Takahashi T."/>
            <person name="Nishimura K."/>
        </authorList>
    </citation>
    <scope>NUCLEOTIDE SEQUENCE</scope>
</reference>
<dbReference type="PANTHER" id="PTHR34837">
    <property type="entry name" value="OS05G0595500 PROTEIN"/>
    <property type="match status" value="1"/>
</dbReference>
<feature type="compositionally biased region" description="Basic and acidic residues" evidence="2">
    <location>
        <begin position="45"/>
        <end position="75"/>
    </location>
</feature>
<dbReference type="SUPFAM" id="SSF50729">
    <property type="entry name" value="PH domain-like"/>
    <property type="match status" value="1"/>
</dbReference>
<dbReference type="SMART" id="SM00233">
    <property type="entry name" value="PH"/>
    <property type="match status" value="1"/>
</dbReference>
<evidence type="ECO:0000256" key="2">
    <source>
        <dbReference type="SAM" id="MobiDB-lite"/>
    </source>
</evidence>
<dbReference type="AlphaFoldDB" id="A0AA87ZGW4"/>
<protein>
    <recommendedName>
        <fullName evidence="3">PH domain-containing protein</fullName>
    </recommendedName>
</protein>
<dbReference type="InterPro" id="IPR001849">
    <property type="entry name" value="PH_domain"/>
</dbReference>